<comment type="similarity">
    <text evidence="1">Belongs to the 2-hydroxycarboxylate transporter (2-HCT) (TC 2.A.24) family.</text>
</comment>
<keyword evidence="1" id="KW-0813">Transport</keyword>
<gene>
    <name evidence="3" type="ORF">QWZ18_06280</name>
</gene>
<feature type="transmembrane region" description="Helical" evidence="2">
    <location>
        <begin position="334"/>
        <end position="355"/>
    </location>
</feature>
<feature type="transmembrane region" description="Helical" evidence="2">
    <location>
        <begin position="153"/>
        <end position="180"/>
    </location>
</feature>
<dbReference type="EMBL" id="JAUFPT010000016">
    <property type="protein sequence ID" value="MDN3570231.1"/>
    <property type="molecule type" value="Genomic_DNA"/>
</dbReference>
<organism evidence="3 4">
    <name type="scientific">Methylobacterium longum</name>
    <dbReference type="NCBI Taxonomy" id="767694"/>
    <lineage>
        <taxon>Bacteria</taxon>
        <taxon>Pseudomonadati</taxon>
        <taxon>Pseudomonadota</taxon>
        <taxon>Alphaproteobacteria</taxon>
        <taxon>Hyphomicrobiales</taxon>
        <taxon>Methylobacteriaceae</taxon>
        <taxon>Methylobacterium</taxon>
    </lineage>
</organism>
<dbReference type="Proteomes" id="UP001244297">
    <property type="component" value="Unassembled WGS sequence"/>
</dbReference>
<feature type="transmembrane region" description="Helical" evidence="2">
    <location>
        <begin position="301"/>
        <end position="322"/>
    </location>
</feature>
<evidence type="ECO:0000256" key="2">
    <source>
        <dbReference type="SAM" id="Phobius"/>
    </source>
</evidence>
<feature type="transmembrane region" description="Helical" evidence="2">
    <location>
        <begin position="83"/>
        <end position="104"/>
    </location>
</feature>
<dbReference type="PANTHER" id="PTHR40033">
    <property type="entry name" value="NA(+)-MALATE SYMPORTER"/>
    <property type="match status" value="1"/>
</dbReference>
<keyword evidence="2" id="KW-1133">Transmembrane helix</keyword>
<dbReference type="Pfam" id="PF03390">
    <property type="entry name" value="2HCT"/>
    <property type="match status" value="1"/>
</dbReference>
<dbReference type="PANTHER" id="PTHR40033:SF1">
    <property type="entry name" value="CITRATE-SODIUM SYMPORTER"/>
    <property type="match status" value="1"/>
</dbReference>
<feature type="transmembrane region" description="Helical" evidence="2">
    <location>
        <begin position="367"/>
        <end position="387"/>
    </location>
</feature>
<keyword evidence="1 2" id="KW-0472">Membrane</keyword>
<evidence type="ECO:0000313" key="3">
    <source>
        <dbReference type="EMBL" id="MDN3570231.1"/>
    </source>
</evidence>
<dbReference type="RefSeq" id="WP_238291185.1">
    <property type="nucleotide sequence ID" value="NZ_BPQS01000033.1"/>
</dbReference>
<feature type="transmembrane region" description="Helical" evidence="2">
    <location>
        <begin position="59"/>
        <end position="76"/>
    </location>
</feature>
<evidence type="ECO:0000313" key="4">
    <source>
        <dbReference type="Proteomes" id="UP001244297"/>
    </source>
</evidence>
<name>A0ABT8AK77_9HYPH</name>
<dbReference type="PIRSF" id="PIRSF005348">
    <property type="entry name" value="YxkH"/>
    <property type="match status" value="1"/>
</dbReference>
<evidence type="ECO:0000256" key="1">
    <source>
        <dbReference type="PIRNR" id="PIRNR005348"/>
    </source>
</evidence>
<comment type="caution">
    <text evidence="3">The sequence shown here is derived from an EMBL/GenBank/DDBJ whole genome shotgun (WGS) entry which is preliminary data.</text>
</comment>
<feature type="transmembrane region" description="Helical" evidence="2">
    <location>
        <begin position="33"/>
        <end position="53"/>
    </location>
</feature>
<protein>
    <submittedName>
        <fullName evidence="3">2-hydroxycarboxylate transporter family protein</fullName>
    </submittedName>
</protein>
<sequence length="454" mass="47326">MTAHAAAGSPVATSTRSMPAPKSFWTRTMETRVGIIPLPVYVLLLALIAAFAIRGKISGEVTVMIAVLVAGGFTCAEIGRRIPVLRAIGGSSLVTIFLPSFLVAHQLLPAPLVQSVTTFTKATNFIYLFITAVVVGSILSMDRRVLIQGFAKIFVPLALGSLTGLLVGGSVGWLVGIGFWRSILYVVVPVMAGGVGEGAIPLSVGYAEALGVDHGGMLGQILPLVFFGNLVAIICCGALNTLGKRRPDLTGNGRLQPSAEGDTEADHGAVHRNTSGIDVATVAAGGITGIAIYVFGTLIHAWVGLPAPVAMLFLVVLAKLLRAVPASLEEGARVVFRFFVVAVTYPLLFSTAVALTPWHELVEAFHPANLVTIVATVLALTGTGYAVGRWLAMYPIETAIVNACHSGLGGTGDVMILTAAERMELMPFAQVATRIGGALTVTAAILAMVHFKIV</sequence>
<reference evidence="4" key="1">
    <citation type="journal article" date="2019" name="Int. J. Syst. Evol. Microbiol.">
        <title>The Global Catalogue of Microorganisms (GCM) 10K type strain sequencing project: providing services to taxonomists for standard genome sequencing and annotation.</title>
        <authorList>
            <consortium name="The Broad Institute Genomics Platform"/>
            <consortium name="The Broad Institute Genome Sequencing Center for Infectious Disease"/>
            <person name="Wu L."/>
            <person name="Ma J."/>
        </authorList>
    </citation>
    <scope>NUCLEOTIDE SEQUENCE [LARGE SCALE GENOMIC DNA]</scope>
    <source>
        <strain evidence="4">CECT 7806</strain>
    </source>
</reference>
<proteinExistence type="inferred from homology"/>
<accession>A0ABT8AK77</accession>
<keyword evidence="4" id="KW-1185">Reference proteome</keyword>
<feature type="transmembrane region" description="Helical" evidence="2">
    <location>
        <begin position="431"/>
        <end position="451"/>
    </location>
</feature>
<keyword evidence="1" id="KW-0769">Symport</keyword>
<feature type="transmembrane region" description="Helical" evidence="2">
    <location>
        <begin position="221"/>
        <end position="242"/>
    </location>
</feature>
<feature type="transmembrane region" description="Helical" evidence="2">
    <location>
        <begin position="277"/>
        <end position="295"/>
    </location>
</feature>
<dbReference type="InterPro" id="IPR004679">
    <property type="entry name" value="2-OHcarboxylate_transport"/>
</dbReference>
<keyword evidence="2" id="KW-0812">Transmembrane</keyword>
<feature type="transmembrane region" description="Helical" evidence="2">
    <location>
        <begin position="124"/>
        <end position="141"/>
    </location>
</feature>